<feature type="transmembrane region" description="Helical" evidence="1">
    <location>
        <begin position="12"/>
        <end position="32"/>
    </location>
</feature>
<keyword evidence="4" id="KW-1185">Reference proteome</keyword>
<dbReference type="EMBL" id="WUBJ01000006">
    <property type="protein sequence ID" value="MWV56508.1"/>
    <property type="molecule type" value="Genomic_DNA"/>
</dbReference>
<evidence type="ECO:0000313" key="4">
    <source>
        <dbReference type="Proteomes" id="UP000435060"/>
    </source>
</evidence>
<sequence>MVKSLVTVCSHLLFIYLAHYLLLSVVDWSKLVKGTAENQKKIQLFIVFVAIALGYLVSAFFLDVLSISRNLTEVLR</sequence>
<comment type="caution">
    <text evidence="3">The sequence shown here is derived from an EMBL/GenBank/DDBJ whole genome shotgun (WGS) entry which is preliminary data.</text>
</comment>
<accession>A0A6I4RCL5</accession>
<keyword evidence="1" id="KW-0472">Membrane</keyword>
<dbReference type="Pfam" id="PF06612">
    <property type="entry name" value="DUF1146"/>
    <property type="match status" value="1"/>
</dbReference>
<proteinExistence type="predicted"/>
<dbReference type="NCBIfam" id="TIGR02327">
    <property type="entry name" value="int_mem_ywzB"/>
    <property type="match status" value="1"/>
</dbReference>
<keyword evidence="1" id="KW-1133">Transmembrane helix</keyword>
<reference evidence="2 4" key="2">
    <citation type="submission" date="2019-11" db="EMBL/GenBank/DDBJ databases">
        <title>Streptococcis sp. isolated from the respiratory tract of Marmot.</title>
        <authorList>
            <person name="Zhang G."/>
        </authorList>
    </citation>
    <scope>NUCLEOTIDE SEQUENCE [LARGE SCALE GENOMIC DNA]</scope>
    <source>
        <strain evidence="4">zg-86</strain>
        <strain evidence="2">Zg-86</strain>
    </source>
</reference>
<evidence type="ECO:0000313" key="5">
    <source>
        <dbReference type="Proteomes" id="UP000435423"/>
    </source>
</evidence>
<reference evidence="3 5" key="1">
    <citation type="submission" date="2019-10" db="EMBL/GenBank/DDBJ databases">
        <title>Streptococcis sp, isolated from the respiratory tract of Marmot.</title>
        <authorList>
            <person name="Zhang G."/>
        </authorList>
    </citation>
    <scope>NUCLEOTIDE SEQUENCE [LARGE SCALE GENOMIC DNA]</scope>
    <source>
        <strain evidence="5">zg-70</strain>
        <strain evidence="3">Zg-70</strain>
    </source>
</reference>
<dbReference type="Proteomes" id="UP000435060">
    <property type="component" value="Unassembled WGS sequence"/>
</dbReference>
<evidence type="ECO:0000313" key="3">
    <source>
        <dbReference type="EMBL" id="MWV56508.1"/>
    </source>
</evidence>
<dbReference type="RefSeq" id="WP_154608454.1">
    <property type="nucleotide sequence ID" value="NZ_CP072115.1"/>
</dbReference>
<feature type="transmembrane region" description="Helical" evidence="1">
    <location>
        <begin position="44"/>
        <end position="67"/>
    </location>
</feature>
<gene>
    <name evidence="2" type="ORF">GGG87_05890</name>
    <name evidence="3" type="ORF">GGH11_05925</name>
</gene>
<dbReference type="EMBL" id="WLCG01000007">
    <property type="protein sequence ID" value="MTB64521.1"/>
    <property type="molecule type" value="Genomic_DNA"/>
</dbReference>
<organism evidence="3 5">
    <name type="scientific">Streptococcus zhangguiae</name>
    <dbReference type="NCBI Taxonomy" id="2664091"/>
    <lineage>
        <taxon>Bacteria</taxon>
        <taxon>Bacillati</taxon>
        <taxon>Bacillota</taxon>
        <taxon>Bacilli</taxon>
        <taxon>Lactobacillales</taxon>
        <taxon>Streptococcaceae</taxon>
        <taxon>Streptococcus</taxon>
    </lineage>
</organism>
<protein>
    <submittedName>
        <fullName evidence="3">DUF1146 domain-containing protein</fullName>
    </submittedName>
</protein>
<dbReference type="AlphaFoldDB" id="A0A6I4RCL5"/>
<dbReference type="InterPro" id="IPR009526">
    <property type="entry name" value="DUF1146"/>
</dbReference>
<name>A0A6I4RCL5_9STRE</name>
<evidence type="ECO:0000256" key="1">
    <source>
        <dbReference type="SAM" id="Phobius"/>
    </source>
</evidence>
<dbReference type="Proteomes" id="UP000435423">
    <property type="component" value="Unassembled WGS sequence"/>
</dbReference>
<keyword evidence="1" id="KW-0812">Transmembrane</keyword>
<evidence type="ECO:0000313" key="2">
    <source>
        <dbReference type="EMBL" id="MTB64521.1"/>
    </source>
</evidence>